<evidence type="ECO:0000259" key="1">
    <source>
        <dbReference type="Pfam" id="PF12146"/>
    </source>
</evidence>
<comment type="caution">
    <text evidence="2">The sequence shown here is derived from an EMBL/GenBank/DDBJ whole genome shotgun (WGS) entry which is preliminary data.</text>
</comment>
<protein>
    <submittedName>
        <fullName evidence="2">Alpha/beta fold hydrolase</fullName>
    </submittedName>
</protein>
<dbReference type="EMBL" id="JAYGII010000016">
    <property type="protein sequence ID" value="MEA5445900.1"/>
    <property type="molecule type" value="Genomic_DNA"/>
</dbReference>
<sequence length="209" mass="22586">MAKASNQPEPITVAGPVGALEALFQLPAKQPRAIGVACHPHPLHQGTMRNKVAHTLARAMVDAGAATLRFNFRGVGKSEGEFDNAVGETADALAAVAWLRERYPDLPLWLGGFSFGAQVSIQAAARARPDKLISIAPPVARFGDSRPSRPDCPWLLVQGEADEIVDPEAVFAWADAYQSPPQVESFPEVGHFFHGHLTPLHRTLLDFLE</sequence>
<dbReference type="InterPro" id="IPR022742">
    <property type="entry name" value="Hydrolase_4"/>
</dbReference>
<accession>A0AAP6JF81</accession>
<dbReference type="Gene3D" id="3.40.50.1820">
    <property type="entry name" value="alpha/beta hydrolase"/>
    <property type="match status" value="1"/>
</dbReference>
<dbReference type="Proteomes" id="UP001302316">
    <property type="component" value="Unassembled WGS sequence"/>
</dbReference>
<organism evidence="2 3">
    <name type="scientific">Natronospira elongata</name>
    <dbReference type="NCBI Taxonomy" id="3110268"/>
    <lineage>
        <taxon>Bacteria</taxon>
        <taxon>Pseudomonadati</taxon>
        <taxon>Pseudomonadota</taxon>
        <taxon>Gammaproteobacteria</taxon>
        <taxon>Natronospirales</taxon>
        <taxon>Natronospiraceae</taxon>
        <taxon>Natronospira</taxon>
    </lineage>
</organism>
<keyword evidence="3" id="KW-1185">Reference proteome</keyword>
<proteinExistence type="predicted"/>
<keyword evidence="2" id="KW-0378">Hydrolase</keyword>
<dbReference type="AlphaFoldDB" id="A0AAP6JF81"/>
<evidence type="ECO:0000313" key="2">
    <source>
        <dbReference type="EMBL" id="MEA5445900.1"/>
    </source>
</evidence>
<reference evidence="2 3" key="1">
    <citation type="submission" date="2023-12" db="EMBL/GenBank/DDBJ databases">
        <title>Whole-genome sequencing of halo(alkali)philic microorganisms from hypersaline lakes.</title>
        <authorList>
            <person name="Sorokin D.Y."/>
            <person name="Merkel A.Y."/>
            <person name="Messina E."/>
            <person name="Yakimov M."/>
        </authorList>
    </citation>
    <scope>NUCLEOTIDE SEQUENCE [LARGE SCALE GENOMIC DNA]</scope>
    <source>
        <strain evidence="2 3">AB-CW1</strain>
    </source>
</reference>
<dbReference type="PANTHER" id="PTHR42103">
    <property type="entry name" value="ALPHA/BETA-HYDROLASES SUPERFAMILY PROTEIN"/>
    <property type="match status" value="1"/>
</dbReference>
<dbReference type="Pfam" id="PF12146">
    <property type="entry name" value="Hydrolase_4"/>
    <property type="match status" value="1"/>
</dbReference>
<gene>
    <name evidence="2" type="ORF">VCB98_08720</name>
</gene>
<name>A0AAP6JF81_9GAMM</name>
<dbReference type="PANTHER" id="PTHR42103:SF2">
    <property type="entry name" value="AB HYDROLASE-1 DOMAIN-CONTAINING PROTEIN"/>
    <property type="match status" value="1"/>
</dbReference>
<dbReference type="InterPro" id="IPR029058">
    <property type="entry name" value="AB_hydrolase_fold"/>
</dbReference>
<evidence type="ECO:0000313" key="3">
    <source>
        <dbReference type="Proteomes" id="UP001302316"/>
    </source>
</evidence>
<dbReference type="GO" id="GO:0016787">
    <property type="term" value="F:hydrolase activity"/>
    <property type="evidence" value="ECO:0007669"/>
    <property type="project" value="UniProtKB-KW"/>
</dbReference>
<feature type="domain" description="Serine aminopeptidase S33" evidence="1">
    <location>
        <begin position="51"/>
        <end position="139"/>
    </location>
</feature>
<dbReference type="SUPFAM" id="SSF53474">
    <property type="entry name" value="alpha/beta-Hydrolases"/>
    <property type="match status" value="1"/>
</dbReference>
<dbReference type="RefSeq" id="WP_346051781.1">
    <property type="nucleotide sequence ID" value="NZ_JAYGII010000016.1"/>
</dbReference>